<organism evidence="2 4">
    <name type="scientific">Legionella wadsworthii</name>
    <dbReference type="NCBI Taxonomy" id="28088"/>
    <lineage>
        <taxon>Bacteria</taxon>
        <taxon>Pseudomonadati</taxon>
        <taxon>Pseudomonadota</taxon>
        <taxon>Gammaproteobacteria</taxon>
        <taxon>Legionellales</taxon>
        <taxon>Legionellaceae</taxon>
        <taxon>Legionella</taxon>
    </lineage>
</organism>
<feature type="compositionally biased region" description="Basic and acidic residues" evidence="1">
    <location>
        <begin position="75"/>
        <end position="91"/>
    </location>
</feature>
<feature type="region of interest" description="Disordered" evidence="1">
    <location>
        <begin position="64"/>
        <end position="97"/>
    </location>
</feature>
<sequence>MRQRVNLSLYVSGAWAAIFASVRREVVSIYSQGRKHQFYEAVGRDVISIYSRGGKSSFEHWTINSSRQRPAAPPRDPENLPKFPDPADKPRGVGNIL</sequence>
<accession>A0A378LPV0</accession>
<dbReference type="EMBL" id="UGPB01000001">
    <property type="protein sequence ID" value="STY28391.1"/>
    <property type="molecule type" value="Genomic_DNA"/>
</dbReference>
<name>A0A378LPV0_9GAMM</name>
<evidence type="ECO:0000256" key="1">
    <source>
        <dbReference type="SAM" id="MobiDB-lite"/>
    </source>
</evidence>
<evidence type="ECO:0000313" key="4">
    <source>
        <dbReference type="Proteomes" id="UP000255297"/>
    </source>
</evidence>
<dbReference type="AlphaFoldDB" id="A0A378LPV0"/>
<dbReference type="Proteomes" id="UP000255297">
    <property type="component" value="Unassembled WGS sequence"/>
</dbReference>
<protein>
    <submittedName>
        <fullName evidence="2">Uncharacterized protein</fullName>
    </submittedName>
</protein>
<dbReference type="EMBL" id="UGPB01000001">
    <property type="protein sequence ID" value="STY28390.1"/>
    <property type="molecule type" value="Genomic_DNA"/>
</dbReference>
<keyword evidence="4" id="KW-1185">Reference proteome</keyword>
<evidence type="ECO:0000313" key="3">
    <source>
        <dbReference type="EMBL" id="STY28391.1"/>
    </source>
</evidence>
<gene>
    <name evidence="2" type="ORF">NCTC11532_00561</name>
    <name evidence="3" type="ORF">NCTC11532_00562</name>
</gene>
<reference evidence="2 4" key="1">
    <citation type="submission" date="2018-06" db="EMBL/GenBank/DDBJ databases">
        <authorList>
            <consortium name="Pathogen Informatics"/>
            <person name="Doyle S."/>
        </authorList>
    </citation>
    <scope>NUCLEOTIDE SEQUENCE [LARGE SCALE GENOMIC DNA]</scope>
    <source>
        <strain evidence="2 4">NCTC11532</strain>
    </source>
</reference>
<proteinExistence type="predicted"/>
<dbReference type="RefSeq" id="WP_115262260.1">
    <property type="nucleotide sequence ID" value="NZ_UGPB01000001.1"/>
</dbReference>
<evidence type="ECO:0000313" key="2">
    <source>
        <dbReference type="EMBL" id="STY28390.1"/>
    </source>
</evidence>